<sequence length="450" mass="48792">MLRALMVAGLTAVLLTGQTTTAPAMPAEPAEPTAQVTGAYLQITADGVATEPGFEGAAHAHAALAAMYDVTGDPQQRQTADELLNYILDRKPGQMSTDLALQYLRSPYLQSDPRLGANLETFVTALLDLYATQPDKVLRTGDIRTLTGRAELLVDYAEYVEHRPGDLSRIQSADAAARGMLDRVAALQYTSEEAVSSFHNDRYVGAFPHFVAGDDGNMGTWDVEHWAPSMLSLDQYAAVRALATGYGRFHTASYNNAAASGTRHLLGTTQIDPDLIYAGAPAGFPLDGAKYVIGEETGEQPYLITYGWSPNAIAQLGTALKAVRDNRVKVPQSAAWLASYWRGTPPRSVLAPGQFWHGLDSKIAYSHRFIEATQLAVPADFPWLDLDRTTFPGTGDDAIRRGGWYDGSGRGTMSAVYSRLAMTGYVQSGGHDIPMLNQAAQWWTRMIVRS</sequence>
<keyword evidence="1" id="KW-0732">Signal</keyword>
<dbReference type="OrthoDB" id="3799759at2"/>
<organism evidence="2 3">
    <name type="scientific">Kribbella capetownensis</name>
    <dbReference type="NCBI Taxonomy" id="1572659"/>
    <lineage>
        <taxon>Bacteria</taxon>
        <taxon>Bacillati</taxon>
        <taxon>Actinomycetota</taxon>
        <taxon>Actinomycetes</taxon>
        <taxon>Propionibacteriales</taxon>
        <taxon>Kribbellaceae</taxon>
        <taxon>Kribbella</taxon>
    </lineage>
</organism>
<dbReference type="EMBL" id="SJKD01000006">
    <property type="protein sequence ID" value="TCC46434.1"/>
    <property type="molecule type" value="Genomic_DNA"/>
</dbReference>
<feature type="chain" id="PRO_5020816367" evidence="1">
    <location>
        <begin position="25"/>
        <end position="450"/>
    </location>
</feature>
<reference evidence="2 3" key="1">
    <citation type="submission" date="2019-02" db="EMBL/GenBank/DDBJ databases">
        <title>Kribbella capetownensis sp. nov. and Kribbella speibonae sp. nov., isolated from soil.</title>
        <authorList>
            <person name="Curtis S.M."/>
            <person name="Norton I."/>
            <person name="Everest G.J."/>
            <person name="Meyers P.R."/>
        </authorList>
    </citation>
    <scope>NUCLEOTIDE SEQUENCE [LARGE SCALE GENOMIC DNA]</scope>
    <source>
        <strain evidence="2 3">YM53</strain>
    </source>
</reference>
<evidence type="ECO:0000313" key="3">
    <source>
        <dbReference type="Proteomes" id="UP000293342"/>
    </source>
</evidence>
<feature type="signal peptide" evidence="1">
    <location>
        <begin position="1"/>
        <end position="24"/>
    </location>
</feature>
<keyword evidence="3" id="KW-1185">Reference proteome</keyword>
<dbReference type="Proteomes" id="UP000293342">
    <property type="component" value="Unassembled WGS sequence"/>
</dbReference>
<proteinExistence type="predicted"/>
<dbReference type="AlphaFoldDB" id="A0A4R0JKV8"/>
<name>A0A4R0JKV8_9ACTN</name>
<accession>A0A4R0JKV8</accession>
<dbReference type="RefSeq" id="WP_131516186.1">
    <property type="nucleotide sequence ID" value="NZ_SJKD01000006.1"/>
</dbReference>
<gene>
    <name evidence="2" type="ORF">E0H75_25470</name>
</gene>
<protein>
    <submittedName>
        <fullName evidence="2">Uncharacterized protein</fullName>
    </submittedName>
</protein>
<evidence type="ECO:0000313" key="2">
    <source>
        <dbReference type="EMBL" id="TCC46434.1"/>
    </source>
</evidence>
<evidence type="ECO:0000256" key="1">
    <source>
        <dbReference type="SAM" id="SignalP"/>
    </source>
</evidence>
<comment type="caution">
    <text evidence="2">The sequence shown here is derived from an EMBL/GenBank/DDBJ whole genome shotgun (WGS) entry which is preliminary data.</text>
</comment>